<reference evidence="1" key="1">
    <citation type="submission" date="2023-10" db="EMBL/GenBank/DDBJ databases">
        <authorList>
            <person name="Chen Y."/>
            <person name="Shah S."/>
            <person name="Dougan E. K."/>
            <person name="Thang M."/>
            <person name="Chan C."/>
        </authorList>
    </citation>
    <scope>NUCLEOTIDE SEQUENCE [LARGE SCALE GENOMIC DNA]</scope>
</reference>
<keyword evidence="2" id="KW-1185">Reference proteome</keyword>
<evidence type="ECO:0000313" key="2">
    <source>
        <dbReference type="Proteomes" id="UP001189429"/>
    </source>
</evidence>
<protein>
    <recommendedName>
        <fullName evidence="3">DNA (cytosine-5-)-methyltransferase</fullName>
    </recommendedName>
</protein>
<evidence type="ECO:0000313" key="1">
    <source>
        <dbReference type="EMBL" id="CAK0904679.1"/>
    </source>
</evidence>
<organism evidence="1 2">
    <name type="scientific">Prorocentrum cordatum</name>
    <dbReference type="NCBI Taxonomy" id="2364126"/>
    <lineage>
        <taxon>Eukaryota</taxon>
        <taxon>Sar</taxon>
        <taxon>Alveolata</taxon>
        <taxon>Dinophyceae</taxon>
        <taxon>Prorocentrales</taxon>
        <taxon>Prorocentraceae</taxon>
        <taxon>Prorocentrum</taxon>
    </lineage>
</organism>
<comment type="caution">
    <text evidence="1">The sequence shown here is derived from an EMBL/GenBank/DDBJ whole genome shotgun (WGS) entry which is preliminary data.</text>
</comment>
<dbReference type="InterPro" id="IPR029063">
    <property type="entry name" value="SAM-dependent_MTases_sf"/>
</dbReference>
<dbReference type="EMBL" id="CAUYUJ010021445">
    <property type="protein sequence ID" value="CAK0904679.1"/>
    <property type="molecule type" value="Genomic_DNA"/>
</dbReference>
<accession>A0ABN9Y0X5</accession>
<dbReference type="Gene3D" id="3.40.50.150">
    <property type="entry name" value="Vaccinia Virus protein VP39"/>
    <property type="match status" value="1"/>
</dbReference>
<feature type="non-terminal residue" evidence="1">
    <location>
        <position position="1"/>
    </location>
</feature>
<proteinExistence type="predicted"/>
<dbReference type="Proteomes" id="UP001189429">
    <property type="component" value="Unassembled WGS sequence"/>
</dbReference>
<evidence type="ECO:0008006" key="3">
    <source>
        <dbReference type="Google" id="ProtNLM"/>
    </source>
</evidence>
<feature type="non-terminal residue" evidence="1">
    <location>
        <position position="646"/>
    </location>
</feature>
<name>A0ABN9Y0X5_9DINO</name>
<gene>
    <name evidence="1" type="ORF">PCOR1329_LOCUS80631</name>
</gene>
<sequence length="646" mass="72764">AVIREVKSQSLGEAIDGAQGTIGPPAQFVQRLVSLTIEALRRKVVTQKWMQILAGRWVRCLLFRREAMTCFTELWRFLVRIKGQASLPAKVREELIAALTLLPLLRCDLRVPISGLVTVSDASVQRGAVCRSVLLRRDEVAAARAASRRLVTDFRDEAKRVTKYAWPEVLEVGDAQSFGHAEAMAIRDRVPHTKWILLIGGSPCTDLARINVERVGLQGRRSKLFFEIARVRLLLEEMLGEFFRLVTLIENVASVGAEPRNVMSERLGHRPVRVEAGCIARCYRDRLCWIDENLLCEWQGDVSVSDGVKMIHVPGGPGPVRRWMRDLGGGATIEDASVTLDDVNLDEGVPIRQHNLEDPDAALDPVIVIVEELARRAEARGSDVRLGTFEAMRPDLWPRRPISVARWTWRATAIWEWKRPSHITDLEVCAAARCQCVDLAACERQQIRAHVDTFELLRGLIWTGASDHVDKLDLLVAERIEWLWTEGHLQGLVGNALSAVQFFLRKKRILPASWRLLRAWQNLELPQRALPLPEVVLLAMAATARGWGRNDIAVLLVLGFAGFLRTTEMLTLRQWQIAIDEARAKIVIILPITKSGLRFHRQESVVIDDPSVVQLASFLLRHLSPDALILNSSISEFRDKFEPLCT</sequence>